<evidence type="ECO:0000256" key="9">
    <source>
        <dbReference type="RuleBase" id="RU000688"/>
    </source>
</evidence>
<feature type="transmembrane region" description="Helical" evidence="10">
    <location>
        <begin position="311"/>
        <end position="331"/>
    </location>
</feature>
<evidence type="ECO:0000313" key="12">
    <source>
        <dbReference type="Proteomes" id="UP000515163"/>
    </source>
</evidence>
<dbReference type="OrthoDB" id="10044919at2759"/>
<dbReference type="InParanoid" id="A0A6P8HGE5"/>
<feature type="transmembrane region" description="Helical" evidence="10">
    <location>
        <begin position="152"/>
        <end position="171"/>
    </location>
</feature>
<organism evidence="12 13">
    <name type="scientific">Actinia tenebrosa</name>
    <name type="common">Australian red waratah sea anemone</name>
    <dbReference type="NCBI Taxonomy" id="6105"/>
    <lineage>
        <taxon>Eukaryota</taxon>
        <taxon>Metazoa</taxon>
        <taxon>Cnidaria</taxon>
        <taxon>Anthozoa</taxon>
        <taxon>Hexacorallia</taxon>
        <taxon>Actiniaria</taxon>
        <taxon>Actiniidae</taxon>
        <taxon>Actinia</taxon>
    </lineage>
</organism>
<comment type="similarity">
    <text evidence="9">Belongs to the G-protein coupled receptor 1 family.</text>
</comment>
<name>A0A6P8HGE5_ACTTE</name>
<dbReference type="CDD" id="cd00637">
    <property type="entry name" value="7tm_classA_rhodopsin-like"/>
    <property type="match status" value="1"/>
</dbReference>
<dbReference type="SUPFAM" id="SSF81321">
    <property type="entry name" value="Family A G protein-coupled receptor-like"/>
    <property type="match status" value="1"/>
</dbReference>
<dbReference type="InterPro" id="IPR017452">
    <property type="entry name" value="GPCR_Rhodpsn_7TM"/>
</dbReference>
<evidence type="ECO:0000256" key="8">
    <source>
        <dbReference type="ARBA" id="ARBA00023224"/>
    </source>
</evidence>
<dbReference type="AlphaFoldDB" id="A0A6P8HGE5"/>
<dbReference type="PANTHER" id="PTHR22752">
    <property type="entry name" value="G PROTEIN-COUPLED RECEPTOR"/>
    <property type="match status" value="1"/>
</dbReference>
<dbReference type="SMART" id="SM01381">
    <property type="entry name" value="7TM_GPCR_Srsx"/>
    <property type="match status" value="1"/>
</dbReference>
<dbReference type="InterPro" id="IPR000276">
    <property type="entry name" value="GPCR_Rhodpsn"/>
</dbReference>
<dbReference type="Proteomes" id="UP000515163">
    <property type="component" value="Unplaced"/>
</dbReference>
<sequence length="389" mass="44559">MANTTNNRENNSDLSAQLEKMFAQELLERGMAEVILEAGALIAIGLTAFFGNSLICLAMYRNKALRRRVTNVFILSLAISDILMACLCIPIAAGVLIEGRWIYSSFGCQFQAYWIYVLAGISLYTMAVTAVNRFYRVVKPRVYNRYFSMRSTLVMILFVWLSIGITIAFLIKINWLRVKFQSAKASCVMYAWLGTKSLTFIYQIVAFLVFFIIPTVLITRCYKKVFRKVREHQRNVTKSLLGARHAARKQNETSTTPFTRTNIEEIDITRTLFRVVLAFAVCWTPVIVYEVIVITSNIFHFYEYLPRQVHLIWLYFGTIGSAVNAFIYGGMNRSFRNEFLKIFNFKNNTRVGVYGTEMSVLTATNAAYKPTTQKRWSAAIQTVPKSPQN</sequence>
<dbReference type="GO" id="GO:0004930">
    <property type="term" value="F:G protein-coupled receptor activity"/>
    <property type="evidence" value="ECO:0007669"/>
    <property type="project" value="UniProtKB-KW"/>
</dbReference>
<feature type="transmembrane region" description="Helical" evidence="10">
    <location>
        <begin position="72"/>
        <end position="93"/>
    </location>
</feature>
<dbReference type="KEGG" id="aten:116292333"/>
<evidence type="ECO:0000256" key="4">
    <source>
        <dbReference type="ARBA" id="ARBA00022989"/>
    </source>
</evidence>
<comment type="subcellular location">
    <subcellularLocation>
        <location evidence="1">Cell membrane</location>
        <topology evidence="1">Multi-pass membrane protein</topology>
    </subcellularLocation>
</comment>
<evidence type="ECO:0000256" key="2">
    <source>
        <dbReference type="ARBA" id="ARBA00022475"/>
    </source>
</evidence>
<dbReference type="GO" id="GO:0005886">
    <property type="term" value="C:plasma membrane"/>
    <property type="evidence" value="ECO:0007669"/>
    <property type="project" value="UniProtKB-SubCell"/>
</dbReference>
<evidence type="ECO:0000256" key="3">
    <source>
        <dbReference type="ARBA" id="ARBA00022692"/>
    </source>
</evidence>
<dbReference type="PROSITE" id="PS00237">
    <property type="entry name" value="G_PROTEIN_RECEP_F1_1"/>
    <property type="match status" value="1"/>
</dbReference>
<evidence type="ECO:0000259" key="11">
    <source>
        <dbReference type="PROSITE" id="PS50262"/>
    </source>
</evidence>
<dbReference type="PROSITE" id="PS50262">
    <property type="entry name" value="G_PROTEIN_RECEP_F1_2"/>
    <property type="match status" value="1"/>
</dbReference>
<dbReference type="PRINTS" id="PR00237">
    <property type="entry name" value="GPCRRHODOPSN"/>
</dbReference>
<feature type="domain" description="G-protein coupled receptors family 1 profile" evidence="11">
    <location>
        <begin position="51"/>
        <end position="328"/>
    </location>
</feature>
<feature type="transmembrane region" description="Helical" evidence="10">
    <location>
        <begin position="200"/>
        <end position="222"/>
    </location>
</feature>
<dbReference type="FunCoup" id="A0A6P8HGE5">
    <property type="interactions" value="708"/>
</dbReference>
<keyword evidence="12" id="KW-1185">Reference proteome</keyword>
<feature type="transmembrane region" description="Helical" evidence="10">
    <location>
        <begin position="113"/>
        <end position="131"/>
    </location>
</feature>
<feature type="transmembrane region" description="Helical" evidence="10">
    <location>
        <begin position="38"/>
        <end position="60"/>
    </location>
</feature>
<keyword evidence="4 10" id="KW-1133">Transmembrane helix</keyword>
<keyword evidence="6 10" id="KW-0472">Membrane</keyword>
<dbReference type="Pfam" id="PF00001">
    <property type="entry name" value="7tm_1"/>
    <property type="match status" value="1"/>
</dbReference>
<gene>
    <name evidence="13" type="primary">LOC116292333</name>
</gene>
<evidence type="ECO:0000256" key="7">
    <source>
        <dbReference type="ARBA" id="ARBA00023170"/>
    </source>
</evidence>
<reference evidence="13" key="1">
    <citation type="submission" date="2025-08" db="UniProtKB">
        <authorList>
            <consortium name="RefSeq"/>
        </authorList>
    </citation>
    <scope>IDENTIFICATION</scope>
    <source>
        <tissue evidence="13">Tentacle</tissue>
    </source>
</reference>
<dbReference type="RefSeq" id="XP_031555479.1">
    <property type="nucleotide sequence ID" value="XM_031699619.1"/>
</dbReference>
<dbReference type="Gene3D" id="1.20.1070.10">
    <property type="entry name" value="Rhodopsin 7-helix transmembrane proteins"/>
    <property type="match status" value="1"/>
</dbReference>
<evidence type="ECO:0000256" key="10">
    <source>
        <dbReference type="SAM" id="Phobius"/>
    </source>
</evidence>
<keyword evidence="7 9" id="KW-0675">Receptor</keyword>
<dbReference type="GeneID" id="116292333"/>
<evidence type="ECO:0000313" key="13">
    <source>
        <dbReference type="RefSeq" id="XP_031555479.1"/>
    </source>
</evidence>
<keyword evidence="5 9" id="KW-0297">G-protein coupled receptor</keyword>
<evidence type="ECO:0000256" key="6">
    <source>
        <dbReference type="ARBA" id="ARBA00023136"/>
    </source>
</evidence>
<keyword evidence="3 9" id="KW-0812">Transmembrane</keyword>
<evidence type="ECO:0000256" key="5">
    <source>
        <dbReference type="ARBA" id="ARBA00023040"/>
    </source>
</evidence>
<protein>
    <submittedName>
        <fullName evidence="13">Melatonin receptor type 1B-A-like</fullName>
    </submittedName>
</protein>
<accession>A0A6P8HGE5</accession>
<evidence type="ECO:0000256" key="1">
    <source>
        <dbReference type="ARBA" id="ARBA00004651"/>
    </source>
</evidence>
<proteinExistence type="inferred from homology"/>
<keyword evidence="2" id="KW-1003">Cell membrane</keyword>
<keyword evidence="8 9" id="KW-0807">Transducer</keyword>
<feature type="transmembrane region" description="Helical" evidence="10">
    <location>
        <begin position="275"/>
        <end position="299"/>
    </location>
</feature>